<keyword evidence="1" id="KW-0472">Membrane</keyword>
<keyword evidence="3" id="KW-1185">Reference proteome</keyword>
<organism evidence="2 3">
    <name type="scientific">Janibacter limosus</name>
    <dbReference type="NCBI Taxonomy" id="53458"/>
    <lineage>
        <taxon>Bacteria</taxon>
        <taxon>Bacillati</taxon>
        <taxon>Actinomycetota</taxon>
        <taxon>Actinomycetes</taxon>
        <taxon>Micrococcales</taxon>
        <taxon>Intrasporangiaceae</taxon>
        <taxon>Janibacter</taxon>
    </lineage>
</organism>
<feature type="transmembrane region" description="Helical" evidence="1">
    <location>
        <begin position="117"/>
        <end position="138"/>
    </location>
</feature>
<dbReference type="KEGG" id="jli:EXU32_01685"/>
<accession>A0A4P6MQ87</accession>
<name>A0A4P6MQ87_9MICO</name>
<feature type="transmembrane region" description="Helical" evidence="1">
    <location>
        <begin position="224"/>
        <end position="242"/>
    </location>
</feature>
<evidence type="ECO:0000313" key="3">
    <source>
        <dbReference type="Proteomes" id="UP000290408"/>
    </source>
</evidence>
<keyword evidence="1" id="KW-1133">Transmembrane helix</keyword>
<proteinExistence type="predicted"/>
<dbReference type="AlphaFoldDB" id="A0A4P6MQ87"/>
<sequence>MSALWLGVTIVCTAAGLIMVWATRGKWLGWLPGTVSASQDPTFVWTCVVAGFGCWLALPLRAGFLRELAVGSARPAQARYRASVVVSATSGMVSYLTLLAAMVWLSYSKASDVGPVLGWASAGLIAVQVCSAVCWASVGVATARFLPGFLALPVAVAIPYAWNALLVTRGDGATWAALASNDASGWDFDSPTASSSIVRVAWWLALAMTALAVACLGRAWLRPTLVCLSVALAATMLLPPSWSPIAGSTDVTCAGEAPRMCTLGSYANRVADYQRAAKLSLTPLPSQLRPTTIGPDRASTGPAGARHVEQPPEPVYPGIAHDGYLVWQPSDGRYSPTRRVDVQRWEAELAVSLLVGPCLDNSANIALLRWWGQQRSIDVFATAGSGQQPMIAQVLEPTAWDNAIRLGDRLADLPDEQVRDWLAGQERPPTDCELDVDDLPS</sequence>
<dbReference type="Proteomes" id="UP000290408">
    <property type="component" value="Chromosome"/>
</dbReference>
<dbReference type="OrthoDB" id="5135840at2"/>
<reference evidence="2 3" key="1">
    <citation type="submission" date="2019-02" db="EMBL/GenBank/DDBJ databases">
        <title>Genomic data mining of an Antarctic deep-sea actinobacterium, Janibacterlimosus P3-3-X1.</title>
        <authorList>
            <person name="Liao L."/>
            <person name="Chen B."/>
        </authorList>
    </citation>
    <scope>NUCLEOTIDE SEQUENCE [LARGE SCALE GENOMIC DNA]</scope>
    <source>
        <strain evidence="2 3">P3-3-X1</strain>
    </source>
</reference>
<feature type="transmembrane region" description="Helical" evidence="1">
    <location>
        <begin position="84"/>
        <end position="105"/>
    </location>
</feature>
<dbReference type="RefSeq" id="WP_130628334.1">
    <property type="nucleotide sequence ID" value="NZ_CP036164.1"/>
</dbReference>
<feature type="transmembrane region" description="Helical" evidence="1">
    <location>
        <begin position="42"/>
        <end position="64"/>
    </location>
</feature>
<protein>
    <submittedName>
        <fullName evidence="2">Uncharacterized protein</fullName>
    </submittedName>
</protein>
<feature type="transmembrane region" description="Helical" evidence="1">
    <location>
        <begin position="200"/>
        <end position="217"/>
    </location>
</feature>
<keyword evidence="1" id="KW-0812">Transmembrane</keyword>
<dbReference type="EMBL" id="CP036164">
    <property type="protein sequence ID" value="QBF45089.1"/>
    <property type="molecule type" value="Genomic_DNA"/>
</dbReference>
<feature type="transmembrane region" description="Helical" evidence="1">
    <location>
        <begin position="145"/>
        <end position="162"/>
    </location>
</feature>
<evidence type="ECO:0000256" key="1">
    <source>
        <dbReference type="SAM" id="Phobius"/>
    </source>
</evidence>
<gene>
    <name evidence="2" type="ORF">EXU32_01685</name>
</gene>
<evidence type="ECO:0000313" key="2">
    <source>
        <dbReference type="EMBL" id="QBF45089.1"/>
    </source>
</evidence>